<sequence length="98" mass="11160">MNGQSENVTVIVANDGIETAKNVIVILKVVDAQRSDTLVIHEEKIGDLGRGERKWISIRTPVHSGASSVYVEARIEWGEYREFYNPDIYIRKTYSVYT</sequence>
<evidence type="ECO:0000313" key="2">
    <source>
        <dbReference type="Proteomes" id="UP001320159"/>
    </source>
</evidence>
<dbReference type="AlphaFoldDB" id="A0AAP2RBS8"/>
<evidence type="ECO:0000313" key="1">
    <source>
        <dbReference type="EMBL" id="MCD1294661.1"/>
    </source>
</evidence>
<accession>A0AAP2RBS8</accession>
<gene>
    <name evidence="1" type="ORF">CUJ83_06565</name>
</gene>
<organism evidence="1 2">
    <name type="scientific">Methanooceanicella nereidis</name>
    <dbReference type="NCBI Taxonomy" id="2052831"/>
    <lineage>
        <taxon>Archaea</taxon>
        <taxon>Methanobacteriati</taxon>
        <taxon>Methanobacteriota</taxon>
        <taxon>Stenosarchaea group</taxon>
        <taxon>Methanomicrobia</taxon>
        <taxon>Methanocellales</taxon>
        <taxon>Methanocellaceae</taxon>
        <taxon>Methanooceanicella</taxon>
    </lineage>
</organism>
<reference evidence="1 2" key="1">
    <citation type="submission" date="2017-11" db="EMBL/GenBank/DDBJ databases">
        <title>Isolation and Characterization of Family Methanocellaceae Species from Potential Methane Hydrate Area Offshore Southwestern Taiwan.</title>
        <authorList>
            <person name="Zhang W.-L."/>
            <person name="Chen W.-C."/>
            <person name="Lai M.-C."/>
            <person name="Chen S.-C."/>
        </authorList>
    </citation>
    <scope>NUCLEOTIDE SEQUENCE [LARGE SCALE GENOMIC DNA]</scope>
    <source>
        <strain evidence="1 2">CWC-04</strain>
    </source>
</reference>
<protein>
    <recommendedName>
        <fullName evidence="3">CARDB domain-containing protein</fullName>
    </recommendedName>
</protein>
<dbReference type="EMBL" id="PGCK01000004">
    <property type="protein sequence ID" value="MCD1294661.1"/>
    <property type="molecule type" value="Genomic_DNA"/>
</dbReference>
<comment type="caution">
    <text evidence="1">The sequence shown here is derived from an EMBL/GenBank/DDBJ whole genome shotgun (WGS) entry which is preliminary data.</text>
</comment>
<keyword evidence="2" id="KW-1185">Reference proteome</keyword>
<name>A0AAP2RBS8_9EURY</name>
<evidence type="ECO:0008006" key="3">
    <source>
        <dbReference type="Google" id="ProtNLM"/>
    </source>
</evidence>
<dbReference type="Proteomes" id="UP001320159">
    <property type="component" value="Unassembled WGS sequence"/>
</dbReference>
<proteinExistence type="predicted"/>